<proteinExistence type="predicted"/>
<evidence type="ECO:0000313" key="2">
    <source>
        <dbReference type="Proteomes" id="UP001183410"/>
    </source>
</evidence>
<gene>
    <name evidence="1" type="ORF">RM844_30350</name>
</gene>
<sequence>MAKVTDNARAWYGYDSGLWVTLPGEPVPEWPLPPIYEGDDRVFQPPGPEFFEVGWLSEDGPTQGRERTVERFRAWQGNSVIRTAVTEDDHTFQIQALEDNWVVQQLRYPDSIMTTTGDLTQTVVQQQSGEDVRSGVLDLVDGGIWKRIFIPRLVVDEMGDTPHTAGELTLYEMTLLALVHEMEIDGVMRGVSLVEVTNNPGMIMAGS</sequence>
<keyword evidence="2" id="KW-1185">Reference proteome</keyword>
<evidence type="ECO:0000313" key="1">
    <source>
        <dbReference type="EMBL" id="MDT0270583.1"/>
    </source>
</evidence>
<dbReference type="Proteomes" id="UP001183410">
    <property type="component" value="Unassembled WGS sequence"/>
</dbReference>
<accession>A0ABU2K0S5</accession>
<reference evidence="2" key="1">
    <citation type="submission" date="2023-07" db="EMBL/GenBank/DDBJ databases">
        <title>30 novel species of actinomycetes from the DSMZ collection.</title>
        <authorList>
            <person name="Nouioui I."/>
        </authorList>
    </citation>
    <scope>NUCLEOTIDE SEQUENCE [LARGE SCALE GENOMIC DNA]</scope>
    <source>
        <strain evidence="2">DSM 44915</strain>
    </source>
</reference>
<organism evidence="1 2">
    <name type="scientific">Streptomyces chisholmiae</name>
    <dbReference type="NCBI Taxonomy" id="3075540"/>
    <lineage>
        <taxon>Bacteria</taxon>
        <taxon>Bacillati</taxon>
        <taxon>Actinomycetota</taxon>
        <taxon>Actinomycetes</taxon>
        <taxon>Kitasatosporales</taxon>
        <taxon>Streptomycetaceae</taxon>
        <taxon>Streptomyces</taxon>
    </lineage>
</organism>
<dbReference type="InterPro" id="IPR058154">
    <property type="entry name" value="Bxb1_TTP-like"/>
</dbReference>
<dbReference type="Pfam" id="PF25681">
    <property type="entry name" value="Phage_TTP_17"/>
    <property type="match status" value="1"/>
</dbReference>
<protein>
    <submittedName>
        <fullName evidence="1">Uncharacterized protein</fullName>
    </submittedName>
</protein>
<dbReference type="RefSeq" id="WP_311670648.1">
    <property type="nucleotide sequence ID" value="NZ_JAVREO010000029.1"/>
</dbReference>
<dbReference type="EMBL" id="JAVREO010000029">
    <property type="protein sequence ID" value="MDT0270583.1"/>
    <property type="molecule type" value="Genomic_DNA"/>
</dbReference>
<name>A0ABU2K0S5_9ACTN</name>
<comment type="caution">
    <text evidence="1">The sequence shown here is derived from an EMBL/GenBank/DDBJ whole genome shotgun (WGS) entry which is preliminary data.</text>
</comment>